<dbReference type="AlphaFoldDB" id="A0A2Y9IRT1"/>
<dbReference type="PROSITE" id="PS51286">
    <property type="entry name" value="RAP"/>
    <property type="match status" value="1"/>
</dbReference>
<name>A0A2Y9IRT1_ENHLU</name>
<evidence type="ECO:0000259" key="3">
    <source>
        <dbReference type="PROSITE" id="PS51286"/>
    </source>
</evidence>
<dbReference type="Pfam" id="PF08373">
    <property type="entry name" value="RAP"/>
    <property type="match status" value="1"/>
</dbReference>
<evidence type="ECO:0000313" key="5">
    <source>
        <dbReference type="RefSeq" id="XP_022350996.1"/>
    </source>
</evidence>
<protein>
    <submittedName>
        <fullName evidence="5">FAST kinase domain-containing protein 1, mitochondrial isoform X1</fullName>
    </submittedName>
</protein>
<accession>A0A2Y9IRT1</accession>
<feature type="domain" description="RAP" evidence="3">
    <location>
        <begin position="763"/>
        <end position="823"/>
    </location>
</feature>
<organism evidence="4 5">
    <name type="scientific">Enhydra lutris kenyoni</name>
    <name type="common">northern sea otter</name>
    <dbReference type="NCBI Taxonomy" id="391180"/>
    <lineage>
        <taxon>Eukaryota</taxon>
        <taxon>Metazoa</taxon>
        <taxon>Chordata</taxon>
        <taxon>Craniata</taxon>
        <taxon>Vertebrata</taxon>
        <taxon>Euteleostomi</taxon>
        <taxon>Mammalia</taxon>
        <taxon>Eutheria</taxon>
        <taxon>Laurasiatheria</taxon>
        <taxon>Carnivora</taxon>
        <taxon>Caniformia</taxon>
        <taxon>Musteloidea</taxon>
        <taxon>Mustelidae</taxon>
        <taxon>Lutrinae</taxon>
        <taxon>Enhydra</taxon>
    </lineage>
</organism>
<dbReference type="GO" id="GO:0000963">
    <property type="term" value="P:mitochondrial RNA processing"/>
    <property type="evidence" value="ECO:0007669"/>
    <property type="project" value="TreeGrafter"/>
</dbReference>
<evidence type="ECO:0000256" key="1">
    <source>
        <dbReference type="ARBA" id="ARBA00004173"/>
    </source>
</evidence>
<dbReference type="InterPro" id="IPR010622">
    <property type="entry name" value="FAST_Leu-rich"/>
</dbReference>
<gene>
    <name evidence="5" type="primary">LOC111142241</name>
</gene>
<dbReference type="InterPro" id="IPR013584">
    <property type="entry name" value="RAP"/>
</dbReference>
<dbReference type="GO" id="GO:0016301">
    <property type="term" value="F:kinase activity"/>
    <property type="evidence" value="ECO:0007669"/>
    <property type="project" value="UniProtKB-KW"/>
</dbReference>
<dbReference type="Pfam" id="PF08368">
    <property type="entry name" value="FAST_2"/>
    <property type="match status" value="1"/>
</dbReference>
<sequence>MLRLRAICPFSRRVFQFRTCSCKPLISQMITCTDEEQVFDLIGKNKAILSEKQVECALNILWQFQNQKTSFLKNAECIRDHPQFLTLHNLATSEMEFMNDDTLVDMLYITQQCATEAHDLVAALVTEAWRRLERFDINVLSKFSSCLASQHLYFSPLMGKIADIVHKNLETIEDLRSLSVLMVSISSLISQRFQEQLVNKTEHLFDTIDSSQVNVARRIVIFLRNIRYSYYPLLEKCNEVFLSSMNDLDLDSISKILSLYHFLQFHNFEFIKMAKKRLTEMIPLFDHPDGFVKLFVALGPIAGPEEKKQLKSTLLLMSEELTSQQVLAVMGAMEEMESRNSHLIKKIASILYKHLDNYKPVELLKITQALIFLRFQSKELFVKLRELLHSYLKISFIPSEISILVYTLSILPSPHLDEVGMSRIEAVLPHCDLNDLNGLATSVLRWIHYDRKYLDNTTGKQLKLLQKLDHYGLQRLRKCNNLNLLWEELKSLKGDWFAESLLEETVATLQRLMDEINYKNVAEIATFISRTNYLSTSLLDRIASVVIQQIEKIHPFVILGVILPFSIMNYDPPQNDEFFRICIQYLNSYLNGLNPLMLVFLGYSLAILGYFPEDLLKAIFNIKFLARMDSQLEFLCSSLNMRVQFRLMELNRAVCLECPEYQIPWFHDRFCQQQYNKDIGSLSGAQQQIYKMLAEVLGGTNCVKASVLTPYYHRIDFECILDKRKKALPYGSHSITLGSLPETHWESNTQITGSRLPPGAERIALEFLDSRAFCRNIPHLKGKSSMQKRQLEILGYRVIQIPHFEWNSMALSTKEARMDYLRKCIFGEGKS</sequence>
<dbReference type="GO" id="GO:0003723">
    <property type="term" value="F:RNA binding"/>
    <property type="evidence" value="ECO:0007669"/>
    <property type="project" value="TreeGrafter"/>
</dbReference>
<keyword evidence="2" id="KW-0496">Mitochondrion</keyword>
<keyword evidence="4" id="KW-1185">Reference proteome</keyword>
<dbReference type="InterPro" id="IPR013579">
    <property type="entry name" value="FAST_2"/>
</dbReference>
<dbReference type="PANTHER" id="PTHR21228">
    <property type="entry name" value="FAST LEU-RICH DOMAIN-CONTAINING"/>
    <property type="match status" value="1"/>
</dbReference>
<keyword evidence="5" id="KW-0808">Transferase</keyword>
<dbReference type="Pfam" id="PF06743">
    <property type="entry name" value="FAST_1"/>
    <property type="match status" value="1"/>
</dbReference>
<dbReference type="Proteomes" id="UP000248482">
    <property type="component" value="Unplaced"/>
</dbReference>
<dbReference type="GO" id="GO:0044528">
    <property type="term" value="P:regulation of mitochondrial mRNA stability"/>
    <property type="evidence" value="ECO:0007669"/>
    <property type="project" value="InterPro"/>
</dbReference>
<dbReference type="OrthoDB" id="385235at2759"/>
<dbReference type="GeneID" id="111142241"/>
<dbReference type="InterPro" id="IPR050870">
    <property type="entry name" value="FAST_kinase"/>
</dbReference>
<dbReference type="RefSeq" id="XP_022350996.1">
    <property type="nucleotide sequence ID" value="XM_022495288.1"/>
</dbReference>
<comment type="subcellular location">
    <subcellularLocation>
        <location evidence="1">Mitochondrion</location>
    </subcellularLocation>
</comment>
<dbReference type="PANTHER" id="PTHR21228:SF29">
    <property type="entry name" value="FAST KINASE DOMAIN-CONTAINING PROTEIN 1, MITOCHONDRIAL"/>
    <property type="match status" value="1"/>
</dbReference>
<evidence type="ECO:0000256" key="2">
    <source>
        <dbReference type="ARBA" id="ARBA00023128"/>
    </source>
</evidence>
<proteinExistence type="predicted"/>
<dbReference type="GO" id="GO:0035770">
    <property type="term" value="C:ribonucleoprotein granule"/>
    <property type="evidence" value="ECO:0007669"/>
    <property type="project" value="TreeGrafter"/>
</dbReference>
<dbReference type="STRING" id="391180.A0A2Y9IRT1"/>
<dbReference type="GO" id="GO:0005759">
    <property type="term" value="C:mitochondrial matrix"/>
    <property type="evidence" value="ECO:0007669"/>
    <property type="project" value="TreeGrafter"/>
</dbReference>
<evidence type="ECO:0000313" key="4">
    <source>
        <dbReference type="Proteomes" id="UP000248482"/>
    </source>
</evidence>
<dbReference type="SMART" id="SM00952">
    <property type="entry name" value="RAP"/>
    <property type="match status" value="1"/>
</dbReference>
<dbReference type="KEGG" id="elk:111142241"/>
<keyword evidence="5" id="KW-0418">Kinase</keyword>
<reference evidence="5" key="1">
    <citation type="submission" date="2025-08" db="UniProtKB">
        <authorList>
            <consortium name="RefSeq"/>
        </authorList>
    </citation>
    <scope>IDENTIFICATION</scope>
    <source>
        <tissue evidence="5">Blood</tissue>
    </source>
</reference>